<protein>
    <submittedName>
        <fullName evidence="1">Uncharacterized protein</fullName>
    </submittedName>
</protein>
<dbReference type="OrthoDB" id="3362254at2"/>
<comment type="caution">
    <text evidence="1">The sequence shown here is derived from an EMBL/GenBank/DDBJ whole genome shotgun (WGS) entry which is preliminary data.</text>
</comment>
<dbReference type="Proteomes" id="UP000283832">
    <property type="component" value="Unassembled WGS sequence"/>
</dbReference>
<proteinExistence type="predicted"/>
<dbReference type="AlphaFoldDB" id="A0A418N1B4"/>
<dbReference type="RefSeq" id="WP_119572386.1">
    <property type="nucleotide sequence ID" value="NZ_QXEC01000001.1"/>
</dbReference>
<accession>A0A418N1B4</accession>
<organism evidence="1 2">
    <name type="scientific">Micromonospora radicis</name>
    <dbReference type="NCBI Taxonomy" id="1894971"/>
    <lineage>
        <taxon>Bacteria</taxon>
        <taxon>Bacillati</taxon>
        <taxon>Actinomycetota</taxon>
        <taxon>Actinomycetes</taxon>
        <taxon>Micromonosporales</taxon>
        <taxon>Micromonosporaceae</taxon>
        <taxon>Micromonospora</taxon>
    </lineage>
</organism>
<evidence type="ECO:0000313" key="1">
    <source>
        <dbReference type="EMBL" id="RIV41183.1"/>
    </source>
</evidence>
<evidence type="ECO:0000313" key="2">
    <source>
        <dbReference type="Proteomes" id="UP000283832"/>
    </source>
</evidence>
<name>A0A418N1B4_9ACTN</name>
<dbReference type="EMBL" id="QXEC01000001">
    <property type="protein sequence ID" value="RIV41183.1"/>
    <property type="molecule type" value="Genomic_DNA"/>
</dbReference>
<reference evidence="1 2" key="1">
    <citation type="submission" date="2018-08" db="EMBL/GenBank/DDBJ databases">
        <title>Jishengella sp. nov., isolated from a root of Azadirachta indica A. Juss. var. siamensis Valenton.</title>
        <authorList>
            <person name="Kuncharoen N."/>
            <person name="Tanasupawat S."/>
            <person name="Kudo T."/>
            <person name="Ohkuma M."/>
        </authorList>
    </citation>
    <scope>NUCLEOTIDE SEQUENCE [LARGE SCALE GENOMIC DNA]</scope>
    <source>
        <strain evidence="1 2">AZ1-13</strain>
    </source>
</reference>
<gene>
    <name evidence="1" type="ORF">D2L64_00130</name>
</gene>
<keyword evidence="2" id="KW-1185">Reference proteome</keyword>
<sequence>MTSCELRGPLPRHRLGAWRRAAVATGLATLLALTACTGSDAHPDGLASIPPAPGAAAPSDAAPASFPGLYVTADVVPVAESARHVVLASGRACPELSEMLSAGQWQRVARLSFGKLGEPELALLTGFGGIPGDLLRRGDRLVFAGLEGGAACTATVSEVTRGEVTVTGAGLPGAAAGWVATTRCYRSSSDGTLTVSLYFDTEQKVGGQGQITLARAGDRYQVDDDASALTLTLLRHRGQFLDTMSAAYTDRRPPAGLRQLVPGDSFTGAATVGDESAAVPAGTITLGGLEAETGTGGAVSLSLPFACPSLIEVR</sequence>